<dbReference type="InterPro" id="IPR042301">
    <property type="entry name" value="GH115_sf"/>
</dbReference>
<proteinExistence type="predicted"/>
<dbReference type="EMBL" id="JAKJSC010000001">
    <property type="protein sequence ID" value="MDE5417382.1"/>
    <property type="molecule type" value="Genomic_DNA"/>
</dbReference>
<dbReference type="Pfam" id="PF15979">
    <property type="entry name" value="Glyco_hydro_115"/>
    <property type="match status" value="1"/>
</dbReference>
<dbReference type="InterPro" id="IPR029018">
    <property type="entry name" value="Hex-like_dom2"/>
</dbReference>
<evidence type="ECO:0000313" key="3">
    <source>
        <dbReference type="Proteomes" id="UP001528920"/>
    </source>
</evidence>
<sequence>MIFESGNKMLRVLFLILAMFFINTQAHSETKVYLVQGEKATQVEKSTVLDLKNDLSKLINGEVLVLTNERKIPTDGIVFLLGTTESNRKIAKLAKSKKICLSAKEPGARGGIWAKVNLKKNREVIVIGGSDVQGLQYAIYDYSHQVLGIDPFEYWTGKMPGRKDNFDFYNFDNKTIAPPLVPILCYFENDVDELANYRGKLLEYDWESYTEMINSLVRIRYNAIQFFDMLGRPEFFIRPEYKKLKPDYKIDEEYLEKMIDYAHLKGMEVQVDLSLGYQLHPLAVDESYCWTTYKDKWIEGWKYYFEKTSIAKADIFSLRPRHQVWDWEYESDCGEDKTEVFNEVYLELGQLIDHYKPEATKIAFCYHDGMEMFNEDFSPPKDWIAVWCDDGFGDFKYWPKSTKGYDFGTYMHAGFWKNHTVHNPYPMIVDTIMKKMFREYGADKYCQVNGQNFRPFLFNLEAYSEVCNKPEEFNGEDFYKAWTERYFSKDAAKSAVESMKILHEVQEGRNGYVQHLWEIREAISYLSNSPIQSPGKEPIAYSYERVDDDIEKVKLEIQIFAEALSKAEKGMKSNEINKEFYYSYILLPTKLYSDLISFESTLHEMALLKKQFEETGDEELIAEAERLLEVGKEKLEVVYKNSKEGDQDSKWENWYSPEIRRPNNGFPTFEMLEDIETTLKSLKQ</sequence>
<comment type="caution">
    <text evidence="2">The sequence shown here is derived from an EMBL/GenBank/DDBJ whole genome shotgun (WGS) entry which is preliminary data.</text>
</comment>
<dbReference type="RefSeq" id="WP_275108721.1">
    <property type="nucleotide sequence ID" value="NZ_JAKJSC010000001.1"/>
</dbReference>
<evidence type="ECO:0000256" key="1">
    <source>
        <dbReference type="ARBA" id="ARBA00022801"/>
    </source>
</evidence>
<dbReference type="GO" id="GO:0016787">
    <property type="term" value="F:hydrolase activity"/>
    <property type="evidence" value="ECO:0007669"/>
    <property type="project" value="UniProtKB-KW"/>
</dbReference>
<dbReference type="Gene3D" id="3.20.20.520">
    <property type="entry name" value="Glycosyl hydrolase family 115"/>
    <property type="match status" value="1"/>
</dbReference>
<keyword evidence="3" id="KW-1185">Reference proteome</keyword>
<dbReference type="Proteomes" id="UP001528920">
    <property type="component" value="Unassembled WGS sequence"/>
</dbReference>
<gene>
    <name evidence="2" type="ORF">L3049_05115</name>
</gene>
<protein>
    <submittedName>
        <fullName evidence="2">Glycosyl hydrolase 115 family protein</fullName>
    </submittedName>
</protein>
<organism evidence="2 3">
    <name type="scientific">Paralabilibaculum antarcticum</name>
    <dbReference type="NCBI Taxonomy" id="2912572"/>
    <lineage>
        <taxon>Bacteria</taxon>
        <taxon>Pseudomonadati</taxon>
        <taxon>Bacteroidota</taxon>
        <taxon>Bacteroidia</taxon>
        <taxon>Marinilabiliales</taxon>
        <taxon>Marinifilaceae</taxon>
        <taxon>Paralabilibaculum</taxon>
    </lineage>
</organism>
<name>A0ABT5VPL9_9BACT</name>
<dbReference type="Gene3D" id="3.30.379.10">
    <property type="entry name" value="Chitobiase/beta-hexosaminidase domain 2-like"/>
    <property type="match status" value="1"/>
</dbReference>
<reference evidence="2 3" key="1">
    <citation type="submission" date="2022-01" db="EMBL/GenBank/DDBJ databases">
        <title>Labilibaculum sp. nov, a marine bacterium isolated from Antarctica.</title>
        <authorList>
            <person name="Dai W."/>
        </authorList>
    </citation>
    <scope>NUCLEOTIDE SEQUENCE [LARGE SCALE GENOMIC DNA]</scope>
    <source>
        <strain evidence="2 3">DW002</strain>
    </source>
</reference>
<accession>A0ABT5VPL9</accession>
<dbReference type="InterPro" id="IPR031924">
    <property type="entry name" value="GH115"/>
</dbReference>
<evidence type="ECO:0000313" key="2">
    <source>
        <dbReference type="EMBL" id="MDE5417382.1"/>
    </source>
</evidence>
<keyword evidence="1 2" id="KW-0378">Hydrolase</keyword>